<comment type="similarity">
    <text evidence="1 6">Belongs to the FMO family.</text>
</comment>
<keyword evidence="7" id="KW-1133">Transmembrane helix</keyword>
<reference evidence="8 9" key="1">
    <citation type="submission" date="2024-02" db="EMBL/GenBank/DDBJ databases">
        <authorList>
            <person name="Vignale AGUSTIN F."/>
            <person name="Sosa J E."/>
            <person name="Modenutti C."/>
        </authorList>
    </citation>
    <scope>NUCLEOTIDE SEQUENCE [LARGE SCALE GENOMIC DNA]</scope>
</reference>
<evidence type="ECO:0000313" key="8">
    <source>
        <dbReference type="EMBL" id="CAK9159013.1"/>
    </source>
</evidence>
<dbReference type="InterPro" id="IPR020946">
    <property type="entry name" value="Flavin_mOase-like"/>
</dbReference>
<gene>
    <name evidence="8" type="ORF">ILEXP_LOCUS27691</name>
</gene>
<keyword evidence="2 6" id="KW-0285">Flavoprotein</keyword>
<feature type="transmembrane region" description="Helical" evidence="7">
    <location>
        <begin position="189"/>
        <end position="216"/>
    </location>
</feature>
<dbReference type="PANTHER" id="PTHR23023">
    <property type="entry name" value="DIMETHYLANILINE MONOOXYGENASE"/>
    <property type="match status" value="1"/>
</dbReference>
<dbReference type="InterPro" id="IPR036188">
    <property type="entry name" value="FAD/NAD-bd_sf"/>
</dbReference>
<dbReference type="InterPro" id="IPR050346">
    <property type="entry name" value="FMO-like"/>
</dbReference>
<dbReference type="InterPro" id="IPR000960">
    <property type="entry name" value="Flavin_mOase"/>
</dbReference>
<keyword evidence="7" id="KW-0472">Membrane</keyword>
<evidence type="ECO:0000313" key="9">
    <source>
        <dbReference type="Proteomes" id="UP001642360"/>
    </source>
</evidence>
<organism evidence="8 9">
    <name type="scientific">Ilex paraguariensis</name>
    <name type="common">yerba mate</name>
    <dbReference type="NCBI Taxonomy" id="185542"/>
    <lineage>
        <taxon>Eukaryota</taxon>
        <taxon>Viridiplantae</taxon>
        <taxon>Streptophyta</taxon>
        <taxon>Embryophyta</taxon>
        <taxon>Tracheophyta</taxon>
        <taxon>Spermatophyta</taxon>
        <taxon>Magnoliopsida</taxon>
        <taxon>eudicotyledons</taxon>
        <taxon>Gunneridae</taxon>
        <taxon>Pentapetalae</taxon>
        <taxon>asterids</taxon>
        <taxon>campanulids</taxon>
        <taxon>Aquifoliales</taxon>
        <taxon>Aquifoliaceae</taxon>
        <taxon>Ilex</taxon>
    </lineage>
</organism>
<evidence type="ECO:0000256" key="1">
    <source>
        <dbReference type="ARBA" id="ARBA00009183"/>
    </source>
</evidence>
<dbReference type="AlphaFoldDB" id="A0ABC8SVV4"/>
<evidence type="ECO:0000256" key="2">
    <source>
        <dbReference type="ARBA" id="ARBA00022630"/>
    </source>
</evidence>
<keyword evidence="9" id="KW-1185">Reference proteome</keyword>
<dbReference type="Pfam" id="PF00743">
    <property type="entry name" value="FMO-like"/>
    <property type="match status" value="3"/>
</dbReference>
<dbReference type="SUPFAM" id="SSF51905">
    <property type="entry name" value="FAD/NAD(P)-binding domain"/>
    <property type="match status" value="2"/>
</dbReference>
<sequence>MEKRVTIIGAGISGLLACKYSIAKGLKPIVLEAHSTIGGVWAQTLECTKLQNVKEFNSKVTTIDYTGESHVEMKGWDQWGGAGKAFGSEGKWKVLAENTQDSLTEEYEVEFVALCNGRFSGLSNIPEFPQDQGPEVFNGKVMHSVDYSAMDNAVAVEFLKGKRIAVIGSSKSAVDIAVECANANGEKTFTYFTCILSFGGNFNVYFWGVSLGVLYFNRFAELLFHKPGETFLLCVLATLVSPLRWVISKFVESYLRWKLPLKMYGMIPKVSFFQKIASCLIIMLPEIFYDKVREGSIILKESQSFSFYKQGLIIDGEVEPLKTDLVIFATGCRGRCHPRIPRLAIIGHSESLGSLYTFEIRCQWLAHFLDGTFKLPSIKEMEKDITMWENYQKQYAGKSYQRSCIGALHIWYNDQLCKDIGCNPRRKKGFFQDLFEPYGPTDYVQLQPESRCGSKETQKTE</sequence>
<dbReference type="PROSITE" id="PS51257">
    <property type="entry name" value="PROKAR_LIPOPROTEIN"/>
    <property type="match status" value="1"/>
</dbReference>
<evidence type="ECO:0000256" key="7">
    <source>
        <dbReference type="SAM" id="Phobius"/>
    </source>
</evidence>
<dbReference type="EMBL" id="CAUOFW020003281">
    <property type="protein sequence ID" value="CAK9159013.1"/>
    <property type="molecule type" value="Genomic_DNA"/>
</dbReference>
<keyword evidence="5 6" id="KW-0560">Oxidoreductase</keyword>
<comment type="caution">
    <text evidence="8">The sequence shown here is derived from an EMBL/GenBank/DDBJ whole genome shotgun (WGS) entry which is preliminary data.</text>
</comment>
<evidence type="ECO:0000256" key="6">
    <source>
        <dbReference type="RuleBase" id="RU361177"/>
    </source>
</evidence>
<dbReference type="PIRSF" id="PIRSF000332">
    <property type="entry name" value="FMO"/>
    <property type="match status" value="1"/>
</dbReference>
<comment type="cofactor">
    <cofactor evidence="6">
        <name>FAD</name>
        <dbReference type="ChEBI" id="CHEBI:57692"/>
    </cofactor>
</comment>
<proteinExistence type="inferred from homology"/>
<evidence type="ECO:0000256" key="3">
    <source>
        <dbReference type="ARBA" id="ARBA00022827"/>
    </source>
</evidence>
<dbReference type="PRINTS" id="PR00469">
    <property type="entry name" value="PNDRDTASEII"/>
</dbReference>
<accession>A0ABC8SVV4</accession>
<dbReference type="Proteomes" id="UP001642360">
    <property type="component" value="Unassembled WGS sequence"/>
</dbReference>
<dbReference type="EC" id="1.-.-.-" evidence="6"/>
<keyword evidence="4" id="KW-0521">NADP</keyword>
<protein>
    <recommendedName>
        <fullName evidence="6">Flavin-containing monooxygenase</fullName>
        <ecNumber evidence="6">1.-.-.-</ecNumber>
    </recommendedName>
</protein>
<evidence type="ECO:0000256" key="4">
    <source>
        <dbReference type="ARBA" id="ARBA00022857"/>
    </source>
</evidence>
<dbReference type="Gene3D" id="3.50.50.60">
    <property type="entry name" value="FAD/NAD(P)-binding domain"/>
    <property type="match status" value="3"/>
</dbReference>
<evidence type="ECO:0000256" key="5">
    <source>
        <dbReference type="ARBA" id="ARBA00023002"/>
    </source>
</evidence>
<name>A0ABC8SVV4_9AQUA</name>
<dbReference type="GO" id="GO:0004497">
    <property type="term" value="F:monooxygenase activity"/>
    <property type="evidence" value="ECO:0007669"/>
    <property type="project" value="UniProtKB-KW"/>
</dbReference>
<keyword evidence="6" id="KW-0503">Monooxygenase</keyword>
<keyword evidence="3 6" id="KW-0274">FAD</keyword>
<keyword evidence="7" id="KW-0812">Transmembrane</keyword>